<reference evidence="2 3" key="1">
    <citation type="submission" date="2023-11" db="EMBL/GenBank/DDBJ databases">
        <authorList>
            <person name="Panchal A.K."/>
            <person name="Meaney J.S."/>
            <person name="Karas B.J."/>
            <person name="diCenzo G.C."/>
        </authorList>
    </citation>
    <scope>NUCLEOTIDE SEQUENCE [LARGE SCALE GENOMIC DNA]</scope>
    <source>
        <strain evidence="2 3">NZP2235</strain>
        <plasmid evidence="2 3">pMhuNZP2235a</plasmid>
    </source>
</reference>
<evidence type="ECO:0000313" key="3">
    <source>
        <dbReference type="Proteomes" id="UP001322481"/>
    </source>
</evidence>
<keyword evidence="2" id="KW-0614">Plasmid</keyword>
<dbReference type="RefSeq" id="WP_322419488.1">
    <property type="nucleotide sequence ID" value="NZ_CP139859.1"/>
</dbReference>
<keyword evidence="3" id="KW-1185">Reference proteome</keyword>
<evidence type="ECO:0000313" key="2">
    <source>
        <dbReference type="EMBL" id="WQC02723.1"/>
    </source>
</evidence>
<dbReference type="EMBL" id="CP139859">
    <property type="protein sequence ID" value="WQC02723.1"/>
    <property type="molecule type" value="Genomic_DNA"/>
</dbReference>
<sequence length="43" mass="4466">MSLNQNPATVALGDELPRRQGISKTAAVHQAGNAFSKTDVEAA</sequence>
<accession>A0ABZ0VYZ3</accession>
<protein>
    <submittedName>
        <fullName evidence="2">Uncharacterized protein</fullName>
    </submittedName>
</protein>
<feature type="region of interest" description="Disordered" evidence="1">
    <location>
        <begin position="23"/>
        <end position="43"/>
    </location>
</feature>
<geneLocation type="plasmid" evidence="2 3">
    <name>pMhuNZP2235a</name>
</geneLocation>
<name>A0ABZ0VYZ3_9HYPH</name>
<organism evidence="2 3">
    <name type="scientific">Mesorhizobium huakuii</name>
    <dbReference type="NCBI Taxonomy" id="28104"/>
    <lineage>
        <taxon>Bacteria</taxon>
        <taxon>Pseudomonadati</taxon>
        <taxon>Pseudomonadota</taxon>
        <taxon>Alphaproteobacteria</taxon>
        <taxon>Hyphomicrobiales</taxon>
        <taxon>Phyllobacteriaceae</taxon>
        <taxon>Mesorhizobium</taxon>
    </lineage>
</organism>
<proteinExistence type="predicted"/>
<dbReference type="Proteomes" id="UP001322481">
    <property type="component" value="Plasmid pMhuNZP2235a"/>
</dbReference>
<gene>
    <name evidence="2" type="ORF">U0R22_006978</name>
</gene>
<evidence type="ECO:0000256" key="1">
    <source>
        <dbReference type="SAM" id="MobiDB-lite"/>
    </source>
</evidence>